<evidence type="ECO:0000256" key="4">
    <source>
        <dbReference type="SAM" id="MobiDB-lite"/>
    </source>
</evidence>
<dbReference type="SUPFAM" id="SSF55315">
    <property type="entry name" value="L30e-like"/>
    <property type="match status" value="1"/>
</dbReference>
<evidence type="ECO:0000256" key="1">
    <source>
        <dbReference type="ARBA" id="ARBA00007228"/>
    </source>
</evidence>
<name>A0A318XFZ8_9FIRM</name>
<dbReference type="InterPro" id="IPR001537">
    <property type="entry name" value="SpoU_MeTrfase"/>
</dbReference>
<dbReference type="EMBL" id="QKMR01000030">
    <property type="protein sequence ID" value="PYG84847.1"/>
    <property type="molecule type" value="Genomic_DNA"/>
</dbReference>
<dbReference type="Pfam" id="PF00588">
    <property type="entry name" value="SpoU_methylase"/>
    <property type="match status" value="1"/>
</dbReference>
<dbReference type="AlphaFoldDB" id="A0A318XFZ8"/>
<comment type="similarity">
    <text evidence="1">Belongs to the class IV-like SAM-binding methyltransferase superfamily. RNA methyltransferase TrmH family.</text>
</comment>
<dbReference type="InterPro" id="IPR004441">
    <property type="entry name" value="rRNA_MeTrfase_TrmH"/>
</dbReference>
<dbReference type="Gene3D" id="3.40.1280.10">
    <property type="match status" value="1"/>
</dbReference>
<dbReference type="SMART" id="SM00967">
    <property type="entry name" value="SpoU_sub_bind"/>
    <property type="match status" value="1"/>
</dbReference>
<feature type="compositionally biased region" description="Basic and acidic residues" evidence="4">
    <location>
        <begin position="31"/>
        <end position="52"/>
    </location>
</feature>
<feature type="compositionally biased region" description="Polar residues" evidence="4">
    <location>
        <begin position="1"/>
        <end position="18"/>
    </location>
</feature>
<evidence type="ECO:0000259" key="5">
    <source>
        <dbReference type="SMART" id="SM00967"/>
    </source>
</evidence>
<feature type="region of interest" description="Disordered" evidence="4">
    <location>
        <begin position="1"/>
        <end position="80"/>
    </location>
</feature>
<dbReference type="GO" id="GO:0006396">
    <property type="term" value="P:RNA processing"/>
    <property type="evidence" value="ECO:0007669"/>
    <property type="project" value="InterPro"/>
</dbReference>
<evidence type="ECO:0000313" key="7">
    <source>
        <dbReference type="Proteomes" id="UP000248132"/>
    </source>
</evidence>
<dbReference type="Proteomes" id="UP000248132">
    <property type="component" value="Unassembled WGS sequence"/>
</dbReference>
<feature type="domain" description="RNA 2-O ribose methyltransferase substrate binding" evidence="5">
    <location>
        <begin position="78"/>
        <end position="153"/>
    </location>
</feature>
<dbReference type="SUPFAM" id="SSF75217">
    <property type="entry name" value="alpha/beta knot"/>
    <property type="match status" value="1"/>
</dbReference>
<evidence type="ECO:0000256" key="2">
    <source>
        <dbReference type="ARBA" id="ARBA00022603"/>
    </source>
</evidence>
<sequence>MAQGRNNYGNRMNTNTDNKSGFKSYSGKKKAYGEKRGSKFDSEKKAFSDKKSSYQGGFDTDSKADLEAPQEDPGDIDKLEGRNPIMEALKANRTINKIFVAKGEREGSIRQIIAVAREKKIIITEVDHNVLDGMSSTRAHQGIIAFVAVKEYVEVDDILRAAEDKGQPPFIVILDEISDPHNFGAILRTANAVGAHGVIIPKRRAIGLTSAVSKASAGAIEYVPVARVTNIAQTIEYLKKNNIWVAGTDSTGERAFYDSDLKGPIALVVGSEGEGMGRLIREKCDFVVNIPMQGEISSLNASVAAAVVMYEILKQRGR</sequence>
<dbReference type="InterPro" id="IPR013123">
    <property type="entry name" value="SpoU_subst-bd"/>
</dbReference>
<protein>
    <submittedName>
        <fullName evidence="6">23S rRNA (Guanosine2251-2'-O)-methyltransferase</fullName>
    </submittedName>
</protein>
<dbReference type="Pfam" id="PF08032">
    <property type="entry name" value="SpoU_sub_bind"/>
    <property type="match status" value="1"/>
</dbReference>
<dbReference type="GO" id="GO:0032259">
    <property type="term" value="P:methylation"/>
    <property type="evidence" value="ECO:0007669"/>
    <property type="project" value="UniProtKB-KW"/>
</dbReference>
<dbReference type="Gene3D" id="3.30.1330.30">
    <property type="match status" value="1"/>
</dbReference>
<keyword evidence="3 6" id="KW-0808">Transferase</keyword>
<accession>A0A318XFZ8</accession>
<dbReference type="FunFam" id="3.40.1280.10:FF:000008">
    <property type="entry name" value="Group 3 RNA methyltransferase TrmH"/>
    <property type="match status" value="1"/>
</dbReference>
<dbReference type="CDD" id="cd18103">
    <property type="entry name" value="SpoU-like_RlmB"/>
    <property type="match status" value="1"/>
</dbReference>
<reference evidence="6 7" key="1">
    <citation type="submission" date="2018-06" db="EMBL/GenBank/DDBJ databases">
        <title>Genomic Encyclopedia of Type Strains, Phase I: the one thousand microbial genomes (KMG-I) project.</title>
        <authorList>
            <person name="Kyrpides N."/>
        </authorList>
    </citation>
    <scope>NUCLEOTIDE SEQUENCE [LARGE SCALE GENOMIC DNA]</scope>
    <source>
        <strain evidence="6 7">DSM 19573</strain>
    </source>
</reference>
<dbReference type="InterPro" id="IPR029064">
    <property type="entry name" value="Ribosomal_eL30-like_sf"/>
</dbReference>
<dbReference type="InterPro" id="IPR029026">
    <property type="entry name" value="tRNA_m1G_MTases_N"/>
</dbReference>
<dbReference type="PANTHER" id="PTHR46429:SF1">
    <property type="entry name" value="23S RRNA (GUANOSINE-2'-O-)-METHYLTRANSFERASE RLMB"/>
    <property type="match status" value="1"/>
</dbReference>
<evidence type="ECO:0000313" key="6">
    <source>
        <dbReference type="EMBL" id="PYG84847.1"/>
    </source>
</evidence>
<dbReference type="GO" id="GO:0003723">
    <property type="term" value="F:RNA binding"/>
    <property type="evidence" value="ECO:0007669"/>
    <property type="project" value="InterPro"/>
</dbReference>
<evidence type="ECO:0000256" key="3">
    <source>
        <dbReference type="ARBA" id="ARBA00022679"/>
    </source>
</evidence>
<dbReference type="GO" id="GO:0005829">
    <property type="term" value="C:cytosol"/>
    <property type="evidence" value="ECO:0007669"/>
    <property type="project" value="TreeGrafter"/>
</dbReference>
<dbReference type="GO" id="GO:0008173">
    <property type="term" value="F:RNA methyltransferase activity"/>
    <property type="evidence" value="ECO:0007669"/>
    <property type="project" value="InterPro"/>
</dbReference>
<organism evidence="6 7">
    <name type="scientific">Ruminiclostridium sufflavum DSM 19573</name>
    <dbReference type="NCBI Taxonomy" id="1121337"/>
    <lineage>
        <taxon>Bacteria</taxon>
        <taxon>Bacillati</taxon>
        <taxon>Bacillota</taxon>
        <taxon>Clostridia</taxon>
        <taxon>Eubacteriales</taxon>
        <taxon>Oscillospiraceae</taxon>
        <taxon>Ruminiclostridium</taxon>
    </lineage>
</organism>
<keyword evidence="7" id="KW-1185">Reference proteome</keyword>
<dbReference type="NCBIfam" id="TIGR00186">
    <property type="entry name" value="rRNA_methyl_3"/>
    <property type="match status" value="1"/>
</dbReference>
<comment type="caution">
    <text evidence="6">The sequence shown here is derived from an EMBL/GenBank/DDBJ whole genome shotgun (WGS) entry which is preliminary data.</text>
</comment>
<keyword evidence="2 6" id="KW-0489">Methyltransferase</keyword>
<dbReference type="RefSeq" id="WP_110463509.1">
    <property type="nucleotide sequence ID" value="NZ_QKMR01000030.1"/>
</dbReference>
<dbReference type="PANTHER" id="PTHR46429">
    <property type="entry name" value="23S RRNA (GUANOSINE-2'-O-)-METHYLTRANSFERASE RLMB"/>
    <property type="match status" value="1"/>
</dbReference>
<gene>
    <name evidence="6" type="ORF">LY28_03559</name>
</gene>
<dbReference type="InterPro" id="IPR029028">
    <property type="entry name" value="Alpha/beta_knot_MTases"/>
</dbReference>
<proteinExistence type="inferred from homology"/>
<dbReference type="OrthoDB" id="9794400at2"/>